<name>A0A6A5W0I2_9PLEO</name>
<proteinExistence type="predicted"/>
<organism evidence="1 2">
    <name type="scientific">Amniculicola lignicola CBS 123094</name>
    <dbReference type="NCBI Taxonomy" id="1392246"/>
    <lineage>
        <taxon>Eukaryota</taxon>
        <taxon>Fungi</taxon>
        <taxon>Dikarya</taxon>
        <taxon>Ascomycota</taxon>
        <taxon>Pezizomycotina</taxon>
        <taxon>Dothideomycetes</taxon>
        <taxon>Pleosporomycetidae</taxon>
        <taxon>Pleosporales</taxon>
        <taxon>Amniculicolaceae</taxon>
        <taxon>Amniculicola</taxon>
    </lineage>
</organism>
<dbReference type="AlphaFoldDB" id="A0A6A5W0I2"/>
<dbReference type="EMBL" id="ML977642">
    <property type="protein sequence ID" value="KAF1995283.1"/>
    <property type="molecule type" value="Genomic_DNA"/>
</dbReference>
<sequence>MGGWLTGGTLSQIICYYAVLVCIRRYYAQDPFRLLCGEMLRVKGVSCGFGRISASDMKSSPISGDWSRVELTSDLLNFSQGECPPPPPGMLQFTHRYAACEISNTGYSHCLLNRLSNHDLADQLIQAPSIPLSHPVWTRRFVIARSNCLHLTT</sequence>
<evidence type="ECO:0000313" key="1">
    <source>
        <dbReference type="EMBL" id="KAF1995283.1"/>
    </source>
</evidence>
<accession>A0A6A5W0I2</accession>
<protein>
    <submittedName>
        <fullName evidence="1">Uncharacterized protein</fullName>
    </submittedName>
</protein>
<keyword evidence="2" id="KW-1185">Reference proteome</keyword>
<evidence type="ECO:0000313" key="2">
    <source>
        <dbReference type="Proteomes" id="UP000799779"/>
    </source>
</evidence>
<gene>
    <name evidence="1" type="ORF">P154DRAFT_349188</name>
</gene>
<dbReference type="Proteomes" id="UP000799779">
    <property type="component" value="Unassembled WGS sequence"/>
</dbReference>
<reference evidence="1" key="1">
    <citation type="journal article" date="2020" name="Stud. Mycol.">
        <title>101 Dothideomycetes genomes: a test case for predicting lifestyles and emergence of pathogens.</title>
        <authorList>
            <person name="Haridas S."/>
            <person name="Albert R."/>
            <person name="Binder M."/>
            <person name="Bloem J."/>
            <person name="Labutti K."/>
            <person name="Salamov A."/>
            <person name="Andreopoulos B."/>
            <person name="Baker S."/>
            <person name="Barry K."/>
            <person name="Bills G."/>
            <person name="Bluhm B."/>
            <person name="Cannon C."/>
            <person name="Castanera R."/>
            <person name="Culley D."/>
            <person name="Daum C."/>
            <person name="Ezra D."/>
            <person name="Gonzalez J."/>
            <person name="Henrissat B."/>
            <person name="Kuo A."/>
            <person name="Liang C."/>
            <person name="Lipzen A."/>
            <person name="Lutzoni F."/>
            <person name="Magnuson J."/>
            <person name="Mondo S."/>
            <person name="Nolan M."/>
            <person name="Ohm R."/>
            <person name="Pangilinan J."/>
            <person name="Park H.-J."/>
            <person name="Ramirez L."/>
            <person name="Alfaro M."/>
            <person name="Sun H."/>
            <person name="Tritt A."/>
            <person name="Yoshinaga Y."/>
            <person name="Zwiers L.-H."/>
            <person name="Turgeon B."/>
            <person name="Goodwin S."/>
            <person name="Spatafora J."/>
            <person name="Crous P."/>
            <person name="Grigoriev I."/>
        </authorList>
    </citation>
    <scope>NUCLEOTIDE SEQUENCE</scope>
    <source>
        <strain evidence="1">CBS 123094</strain>
    </source>
</reference>